<dbReference type="Proteomes" id="UP000184356">
    <property type="component" value="Unassembled WGS sequence"/>
</dbReference>
<evidence type="ECO:0000313" key="3">
    <source>
        <dbReference type="EMBL" id="OJJ56741.1"/>
    </source>
</evidence>
<dbReference type="InterPro" id="IPR052174">
    <property type="entry name" value="Flavoredoxin"/>
</dbReference>
<dbReference type="SUPFAM" id="SSF50475">
    <property type="entry name" value="FMN-binding split barrel"/>
    <property type="match status" value="1"/>
</dbReference>
<organism evidence="3 4">
    <name type="scientific">Aspergillus sydowii CBS 593.65</name>
    <dbReference type="NCBI Taxonomy" id="1036612"/>
    <lineage>
        <taxon>Eukaryota</taxon>
        <taxon>Fungi</taxon>
        <taxon>Dikarya</taxon>
        <taxon>Ascomycota</taxon>
        <taxon>Pezizomycotina</taxon>
        <taxon>Eurotiomycetes</taxon>
        <taxon>Eurotiomycetidae</taxon>
        <taxon>Eurotiales</taxon>
        <taxon>Aspergillaceae</taxon>
        <taxon>Aspergillus</taxon>
        <taxon>Aspergillus subgen. Nidulantes</taxon>
    </lineage>
</organism>
<evidence type="ECO:0000256" key="2">
    <source>
        <dbReference type="ARBA" id="ARBA00022630"/>
    </source>
</evidence>
<evidence type="ECO:0000313" key="4">
    <source>
        <dbReference type="Proteomes" id="UP000184356"/>
    </source>
</evidence>
<dbReference type="PANTHER" id="PTHR43567">
    <property type="entry name" value="FLAVOREDOXIN-RELATED-RELATED"/>
    <property type="match status" value="1"/>
</dbReference>
<accession>A0A1L9TBF8</accession>
<dbReference type="OrthoDB" id="10250990at2759"/>
<dbReference type="STRING" id="1036612.A0A1L9TBF8"/>
<dbReference type="Gene3D" id="2.30.110.10">
    <property type="entry name" value="Electron Transport, Fmn-binding Protein, Chain A"/>
    <property type="match status" value="1"/>
</dbReference>
<name>A0A1L9TBF8_9EURO</name>
<reference evidence="4" key="1">
    <citation type="journal article" date="2017" name="Genome Biol.">
        <title>Comparative genomics reveals high biological diversity and specific adaptations in the industrially and medically important fungal genus Aspergillus.</title>
        <authorList>
            <person name="de Vries R.P."/>
            <person name="Riley R."/>
            <person name="Wiebenga A."/>
            <person name="Aguilar-Osorio G."/>
            <person name="Amillis S."/>
            <person name="Uchima C.A."/>
            <person name="Anderluh G."/>
            <person name="Asadollahi M."/>
            <person name="Askin M."/>
            <person name="Barry K."/>
            <person name="Battaglia E."/>
            <person name="Bayram O."/>
            <person name="Benocci T."/>
            <person name="Braus-Stromeyer S.A."/>
            <person name="Caldana C."/>
            <person name="Canovas D."/>
            <person name="Cerqueira G.C."/>
            <person name="Chen F."/>
            <person name="Chen W."/>
            <person name="Choi C."/>
            <person name="Clum A."/>
            <person name="Dos Santos R.A."/>
            <person name="Damasio A.R."/>
            <person name="Diallinas G."/>
            <person name="Emri T."/>
            <person name="Fekete E."/>
            <person name="Flipphi M."/>
            <person name="Freyberg S."/>
            <person name="Gallo A."/>
            <person name="Gournas C."/>
            <person name="Habgood R."/>
            <person name="Hainaut M."/>
            <person name="Harispe M.L."/>
            <person name="Henrissat B."/>
            <person name="Hilden K.S."/>
            <person name="Hope R."/>
            <person name="Hossain A."/>
            <person name="Karabika E."/>
            <person name="Karaffa L."/>
            <person name="Karanyi Z."/>
            <person name="Krasevec N."/>
            <person name="Kuo A."/>
            <person name="Kusch H."/>
            <person name="LaButti K."/>
            <person name="Lagendijk E.L."/>
            <person name="Lapidus A."/>
            <person name="Levasseur A."/>
            <person name="Lindquist E."/>
            <person name="Lipzen A."/>
            <person name="Logrieco A.F."/>
            <person name="MacCabe A."/>
            <person name="Maekelae M.R."/>
            <person name="Malavazi I."/>
            <person name="Melin P."/>
            <person name="Meyer V."/>
            <person name="Mielnichuk N."/>
            <person name="Miskei M."/>
            <person name="Molnar A.P."/>
            <person name="Mule G."/>
            <person name="Ngan C.Y."/>
            <person name="Orejas M."/>
            <person name="Orosz E."/>
            <person name="Ouedraogo J.P."/>
            <person name="Overkamp K.M."/>
            <person name="Park H.-S."/>
            <person name="Perrone G."/>
            <person name="Piumi F."/>
            <person name="Punt P.J."/>
            <person name="Ram A.F."/>
            <person name="Ramon A."/>
            <person name="Rauscher S."/>
            <person name="Record E."/>
            <person name="Riano-Pachon D.M."/>
            <person name="Robert V."/>
            <person name="Roehrig J."/>
            <person name="Ruller R."/>
            <person name="Salamov A."/>
            <person name="Salih N.S."/>
            <person name="Samson R.A."/>
            <person name="Sandor E."/>
            <person name="Sanguinetti M."/>
            <person name="Schuetze T."/>
            <person name="Sepcic K."/>
            <person name="Shelest E."/>
            <person name="Sherlock G."/>
            <person name="Sophianopoulou V."/>
            <person name="Squina F.M."/>
            <person name="Sun H."/>
            <person name="Susca A."/>
            <person name="Todd R.B."/>
            <person name="Tsang A."/>
            <person name="Unkles S.E."/>
            <person name="van de Wiele N."/>
            <person name="van Rossen-Uffink D."/>
            <person name="Oliveira J.V."/>
            <person name="Vesth T.C."/>
            <person name="Visser J."/>
            <person name="Yu J.-H."/>
            <person name="Zhou M."/>
            <person name="Andersen M.R."/>
            <person name="Archer D.B."/>
            <person name="Baker S.E."/>
            <person name="Benoit I."/>
            <person name="Brakhage A.A."/>
            <person name="Braus G.H."/>
            <person name="Fischer R."/>
            <person name="Frisvad J.C."/>
            <person name="Goldman G.H."/>
            <person name="Houbraken J."/>
            <person name="Oakley B."/>
            <person name="Pocsi I."/>
            <person name="Scazzocchio C."/>
            <person name="Seiboth B."/>
            <person name="vanKuyk P.A."/>
            <person name="Wortman J."/>
            <person name="Dyer P.S."/>
            <person name="Grigoriev I.V."/>
        </authorList>
    </citation>
    <scope>NUCLEOTIDE SEQUENCE [LARGE SCALE GENOMIC DNA]</scope>
    <source>
        <strain evidence="4">CBS 593.65</strain>
    </source>
</reference>
<comment type="cofactor">
    <cofactor evidence="1">
        <name>FMN</name>
        <dbReference type="ChEBI" id="CHEBI:58210"/>
    </cofactor>
</comment>
<gene>
    <name evidence="3" type="ORF">ASPSYDRAFT_1182461</name>
</gene>
<keyword evidence="2" id="KW-0285">Flavoprotein</keyword>
<keyword evidence="4" id="KW-1185">Reference proteome</keyword>
<dbReference type="RefSeq" id="XP_040700547.1">
    <property type="nucleotide sequence ID" value="XM_040840387.1"/>
</dbReference>
<dbReference type="VEuPathDB" id="FungiDB:ASPSYDRAFT_1182461"/>
<dbReference type="GeneID" id="63756460"/>
<dbReference type="PANTHER" id="PTHR43567:SF1">
    <property type="entry name" value="FLAVOREDOXIN"/>
    <property type="match status" value="1"/>
</dbReference>
<dbReference type="InterPro" id="IPR012349">
    <property type="entry name" value="Split_barrel_FMN-bd"/>
</dbReference>
<protein>
    <recommendedName>
        <fullName evidence="5">Flavin reductase like domain-containing protein</fullName>
    </recommendedName>
</protein>
<dbReference type="EMBL" id="KV878590">
    <property type="protein sequence ID" value="OJJ56741.1"/>
    <property type="molecule type" value="Genomic_DNA"/>
</dbReference>
<proteinExistence type="predicted"/>
<evidence type="ECO:0008006" key="5">
    <source>
        <dbReference type="Google" id="ProtNLM"/>
    </source>
</evidence>
<evidence type="ECO:0000256" key="1">
    <source>
        <dbReference type="ARBA" id="ARBA00001917"/>
    </source>
</evidence>
<dbReference type="AlphaFoldDB" id="A0A1L9TBF8"/>
<sequence length="234" mass="25966">MGSLETPQSEIISPAIFYWGTPVVLISTENEDGTFNLAPMSSAWWLGNRCLLGLGAISQTTVNLLRTKQCVLNLASENMVDAVNALAKTTGTKGVSTASPHEGYLYFKLINGYKYVHDKFRHAGLTPFSSELNAQSREGELKNVHEMMQDTNGKTLLALEVKVLRTHIHGNIRMEGHANRIDPDKWRPLIMSFQEFYGLGSRKVSHSVLAEIQEEAYRPVADSIDEQRGSTGDI</sequence>